<feature type="transmembrane region" description="Helical" evidence="12">
    <location>
        <begin position="131"/>
        <end position="149"/>
    </location>
</feature>
<dbReference type="Proteomes" id="UP000789739">
    <property type="component" value="Unassembled WGS sequence"/>
</dbReference>
<dbReference type="OrthoDB" id="297496at2759"/>
<accession>A0A9N9C046</accession>
<keyword evidence="3" id="KW-0633">Potassium transport</keyword>
<evidence type="ECO:0000313" key="15">
    <source>
        <dbReference type="Proteomes" id="UP000789739"/>
    </source>
</evidence>
<organism evidence="14 15">
    <name type="scientific">Paraglomus brasilianum</name>
    <dbReference type="NCBI Taxonomy" id="144538"/>
    <lineage>
        <taxon>Eukaryota</taxon>
        <taxon>Fungi</taxon>
        <taxon>Fungi incertae sedis</taxon>
        <taxon>Mucoromycota</taxon>
        <taxon>Glomeromycotina</taxon>
        <taxon>Glomeromycetes</taxon>
        <taxon>Paraglomerales</taxon>
        <taxon>Paraglomeraceae</taxon>
        <taxon>Paraglomus</taxon>
    </lineage>
</organism>
<dbReference type="Gene3D" id="3.40.50.720">
    <property type="entry name" value="NAD(P)-binding Rossmann-like Domain"/>
    <property type="match status" value="2"/>
</dbReference>
<dbReference type="Gene3D" id="1.10.287.70">
    <property type="match status" value="1"/>
</dbReference>
<dbReference type="EMBL" id="CAJVPI010000943">
    <property type="protein sequence ID" value="CAG8584051.1"/>
    <property type="molecule type" value="Genomic_DNA"/>
</dbReference>
<dbReference type="SUPFAM" id="SSF51735">
    <property type="entry name" value="NAD(P)-binding Rossmann-fold domains"/>
    <property type="match status" value="1"/>
</dbReference>
<dbReference type="PANTHER" id="PTHR10027">
    <property type="entry name" value="CALCIUM-ACTIVATED POTASSIUM CHANNEL ALPHA CHAIN"/>
    <property type="match status" value="1"/>
</dbReference>
<evidence type="ECO:0000256" key="2">
    <source>
        <dbReference type="ARBA" id="ARBA00022448"/>
    </source>
</evidence>
<keyword evidence="15" id="KW-1185">Reference proteome</keyword>
<dbReference type="GO" id="GO:0016020">
    <property type="term" value="C:membrane"/>
    <property type="evidence" value="ECO:0007669"/>
    <property type="project" value="UniProtKB-SubCell"/>
</dbReference>
<evidence type="ECO:0000313" key="14">
    <source>
        <dbReference type="EMBL" id="CAG8584051.1"/>
    </source>
</evidence>
<dbReference type="AlphaFoldDB" id="A0A9N9C046"/>
<keyword evidence="10" id="KW-0407">Ion channel</keyword>
<keyword evidence="4 12" id="KW-0812">Transmembrane</keyword>
<feature type="domain" description="RCK N-terminal" evidence="13">
    <location>
        <begin position="379"/>
        <end position="519"/>
    </location>
</feature>
<evidence type="ECO:0000256" key="10">
    <source>
        <dbReference type="ARBA" id="ARBA00023303"/>
    </source>
</evidence>
<evidence type="ECO:0000256" key="8">
    <source>
        <dbReference type="ARBA" id="ARBA00023065"/>
    </source>
</evidence>
<dbReference type="Pfam" id="PF03493">
    <property type="entry name" value="BK_channel_a"/>
    <property type="match status" value="1"/>
</dbReference>
<keyword evidence="8" id="KW-0406">Ion transport</keyword>
<evidence type="ECO:0000256" key="12">
    <source>
        <dbReference type="SAM" id="Phobius"/>
    </source>
</evidence>
<keyword evidence="9 12" id="KW-0472">Membrane</keyword>
<keyword evidence="7 12" id="KW-1133">Transmembrane helix</keyword>
<evidence type="ECO:0000259" key="13">
    <source>
        <dbReference type="PROSITE" id="PS51201"/>
    </source>
</evidence>
<feature type="compositionally biased region" description="Polar residues" evidence="11">
    <location>
        <begin position="1"/>
        <end position="12"/>
    </location>
</feature>
<evidence type="ECO:0000256" key="6">
    <source>
        <dbReference type="ARBA" id="ARBA00022958"/>
    </source>
</evidence>
<dbReference type="InterPro" id="IPR003148">
    <property type="entry name" value="RCK_N"/>
</dbReference>
<keyword evidence="5" id="KW-0631">Potassium channel</keyword>
<dbReference type="PROSITE" id="PS51201">
    <property type="entry name" value="RCK_N"/>
    <property type="match status" value="1"/>
</dbReference>
<feature type="transmembrane region" description="Helical" evidence="12">
    <location>
        <begin position="339"/>
        <end position="357"/>
    </location>
</feature>
<feature type="transmembrane region" description="Helical" evidence="12">
    <location>
        <begin position="169"/>
        <end position="187"/>
    </location>
</feature>
<comment type="subcellular location">
    <subcellularLocation>
        <location evidence="1">Membrane</location>
        <topology evidence="1">Multi-pass membrane protein</topology>
    </subcellularLocation>
</comment>
<evidence type="ECO:0000256" key="5">
    <source>
        <dbReference type="ARBA" id="ARBA00022826"/>
    </source>
</evidence>
<gene>
    <name evidence="14" type="ORF">PBRASI_LOCUS6775</name>
</gene>
<comment type="caution">
    <text evidence="14">The sequence shown here is derived from an EMBL/GenBank/DDBJ whole genome shotgun (WGS) entry which is preliminary data.</text>
</comment>
<dbReference type="InterPro" id="IPR003929">
    <property type="entry name" value="K_chnl_BK_asu"/>
</dbReference>
<feature type="transmembrane region" description="Helical" evidence="12">
    <location>
        <begin position="314"/>
        <end position="332"/>
    </location>
</feature>
<evidence type="ECO:0000256" key="7">
    <source>
        <dbReference type="ARBA" id="ARBA00022989"/>
    </source>
</evidence>
<dbReference type="InterPro" id="IPR047871">
    <property type="entry name" value="K_chnl_Slo-like"/>
</dbReference>
<evidence type="ECO:0000256" key="3">
    <source>
        <dbReference type="ARBA" id="ARBA00022538"/>
    </source>
</evidence>
<evidence type="ECO:0000256" key="11">
    <source>
        <dbReference type="SAM" id="MobiDB-lite"/>
    </source>
</evidence>
<sequence length="1048" mass="118531">MFRKTNNLQYSDSPIDEERPLLGRNNGLQPNIRHNFSESTNAVQLRHHKYIFRQARSLSSASRYSSSGRRQESKRDSLSQTLSIPMATATASVNEDAWLKKLKAFVDRQAQKPSLRQQLAYKCDTTWAGRIWEIIDASTTLLFVMLYIWNTGYVGRNTRTEPDEKILPQFLLVLDVILATAILVLFIPRVWLAPDRIIYLLGCYSLSTFASVLPVIVNYIIIHFDSHTRETYMAAEPAVFLYPLRFLRLHLAISICVAPVKSSVIKVSVIARKCLKVGSTILVTLLIATALVHFVTWKQHADDAMSKELSFYDAFFFTVVASTIGTGTSIVPDSTFTRIVILYVMVAGAIFIPTHFAELLRLIAQKSKYEHSYKGERNQDHVIVAGTFDAINLFEFLREFFCEDHGLAKMQTRVIIMNPNEPSEEIAMLLEDPAFVNRVQYVQGSATTIRTLEKVQADCASGVFLLSSKFTVSDDAEDAEQMMRALSMKKYNQELKLYVQMHLPENVPHFDFLAKDVVCIDEFNLGLMAQSLIVPGLASMVALLTTSITETTSRFLRRKAEKKPDLEWAIEYIEGATQEIYAVTFPESLHGLTFLECSEIIYLHLGTVLFSIGVHKRHGAKGLTIGRSPLQIYLNPQDYIITGGEIGFVVSSNSEITDRMMDFGKRYCRKDQHSDYGSNCITLDRLPKDLSNNMLPGTITSKSLCKDKNMAQTNSKAINDNSSGPASPQEPLNKHLKIITSINVNGDAERVPPSPLPVNPPTRAEISQLNIRKAAASLNGSNFSELDVENHILICDCSPKFPGNLEIFLNIIRQKKENIPVVILSLVEPALNERKLLETFGHIYFVKGSPMKRTDLYRANVHLARRCLVLSDSQRYNPSIRGTADASTLLAMVNIESMMRDDCFVVVECVDRNTFKMVGNGDTVRIGEEYVQALMCPSFVSGRVYTPYYLDTILCQWHILDILKQLIFSNEFEGKDSNFTATNRHTFRIAPGLYRHVQQREGPFWYVFINPSKNTILHEHDRVYVIVGKESKFDDWELFEDDGMADMS</sequence>
<feature type="region of interest" description="Disordered" evidence="11">
    <location>
        <begin position="1"/>
        <end position="28"/>
    </location>
</feature>
<dbReference type="PANTHER" id="PTHR10027:SF10">
    <property type="entry name" value="SLOWPOKE 2, ISOFORM D"/>
    <property type="match status" value="1"/>
</dbReference>
<dbReference type="SUPFAM" id="SSF81324">
    <property type="entry name" value="Voltage-gated potassium channels"/>
    <property type="match status" value="1"/>
</dbReference>
<keyword evidence="2" id="KW-0813">Transport</keyword>
<evidence type="ECO:0000256" key="1">
    <source>
        <dbReference type="ARBA" id="ARBA00004141"/>
    </source>
</evidence>
<feature type="transmembrane region" description="Helical" evidence="12">
    <location>
        <begin position="199"/>
        <end position="222"/>
    </location>
</feature>
<dbReference type="Pfam" id="PF22614">
    <property type="entry name" value="Slo-like_RCK"/>
    <property type="match status" value="2"/>
</dbReference>
<evidence type="ECO:0000256" key="9">
    <source>
        <dbReference type="ARBA" id="ARBA00023136"/>
    </source>
</evidence>
<feature type="transmembrane region" description="Helical" evidence="12">
    <location>
        <begin position="242"/>
        <end position="262"/>
    </location>
</feature>
<evidence type="ECO:0000256" key="4">
    <source>
        <dbReference type="ARBA" id="ARBA00022692"/>
    </source>
</evidence>
<dbReference type="GO" id="GO:0005267">
    <property type="term" value="F:potassium channel activity"/>
    <property type="evidence" value="ECO:0007669"/>
    <property type="project" value="UniProtKB-KW"/>
</dbReference>
<name>A0A9N9C046_9GLOM</name>
<keyword evidence="6" id="KW-0630">Potassium</keyword>
<reference evidence="14" key="1">
    <citation type="submission" date="2021-06" db="EMBL/GenBank/DDBJ databases">
        <authorList>
            <person name="Kallberg Y."/>
            <person name="Tangrot J."/>
            <person name="Rosling A."/>
        </authorList>
    </citation>
    <scope>NUCLEOTIDE SEQUENCE</scope>
    <source>
        <strain evidence="14">BR232B</strain>
    </source>
</reference>
<dbReference type="InterPro" id="IPR036291">
    <property type="entry name" value="NAD(P)-bd_dom_sf"/>
</dbReference>
<feature type="transmembrane region" description="Helical" evidence="12">
    <location>
        <begin position="274"/>
        <end position="294"/>
    </location>
</feature>
<protein>
    <submittedName>
        <fullName evidence="14">10536_t:CDS:1</fullName>
    </submittedName>
</protein>
<proteinExistence type="predicted"/>